<name>A0A6N2XVE6_9FIRM</name>
<dbReference type="RefSeq" id="WP_156703875.1">
    <property type="nucleotide sequence ID" value="NZ_CACRTF010000033.1"/>
</dbReference>
<evidence type="ECO:0008006" key="2">
    <source>
        <dbReference type="Google" id="ProtNLM"/>
    </source>
</evidence>
<organism evidence="1">
    <name type="scientific">Enterocloster bolteae</name>
    <dbReference type="NCBI Taxonomy" id="208479"/>
    <lineage>
        <taxon>Bacteria</taxon>
        <taxon>Bacillati</taxon>
        <taxon>Bacillota</taxon>
        <taxon>Clostridia</taxon>
        <taxon>Lachnospirales</taxon>
        <taxon>Lachnospiraceae</taxon>
        <taxon>Enterocloster</taxon>
    </lineage>
</organism>
<dbReference type="EMBL" id="CACRTF010000033">
    <property type="protein sequence ID" value="VYT57767.1"/>
    <property type="molecule type" value="Genomic_DNA"/>
</dbReference>
<protein>
    <recommendedName>
        <fullName evidence="2">Plasmid replication protein RepL domain-containing protein</fullName>
    </recommendedName>
</protein>
<sequence>MPRINQSIESKELNEKGEIISKKANKVLSWGDEPAYIKLYLQDIMYFADIPKQYASVTACLLKRISYAGDEDGMCVTLVPRIKQAICNEMGWKRVSSLDNALQKLLAGKILFRVDRSMYRFNPYIFGKGDWQDISRLRLEINYDEIMGRTFKANIEYETGPDGQMYLKTGTEN</sequence>
<evidence type="ECO:0000313" key="1">
    <source>
        <dbReference type="EMBL" id="VYT57767.1"/>
    </source>
</evidence>
<gene>
    <name evidence="1" type="ORF">CBLFYP116_00831</name>
</gene>
<reference evidence="1" key="1">
    <citation type="submission" date="2019-11" db="EMBL/GenBank/DDBJ databases">
        <authorList>
            <person name="Feng L."/>
        </authorList>
    </citation>
    <scope>NUCLEOTIDE SEQUENCE</scope>
    <source>
        <strain evidence="1">CbolteaeLFYP116</strain>
    </source>
</reference>
<accession>A0A6N2XVE6</accession>
<proteinExistence type="predicted"/>
<dbReference type="AlphaFoldDB" id="A0A6N2XVE6"/>